<dbReference type="InterPro" id="IPR036061">
    <property type="entry name" value="CheW-like_dom_sf"/>
</dbReference>
<dbReference type="InterPro" id="IPR001789">
    <property type="entry name" value="Sig_transdc_resp-reg_receiver"/>
</dbReference>
<dbReference type="Gene3D" id="2.40.50.180">
    <property type="entry name" value="CheA-289, Domain 4"/>
    <property type="match status" value="1"/>
</dbReference>
<feature type="domain" description="CheW-like" evidence="5">
    <location>
        <begin position="14"/>
        <end position="154"/>
    </location>
</feature>
<dbReference type="PROSITE" id="PS50851">
    <property type="entry name" value="CHEW"/>
    <property type="match status" value="1"/>
</dbReference>
<feature type="domain" description="Response regulatory" evidence="4">
    <location>
        <begin position="177"/>
        <end position="303"/>
    </location>
</feature>
<dbReference type="PIRSF" id="PIRSF002867">
    <property type="entry name" value="CheV"/>
    <property type="match status" value="1"/>
</dbReference>
<evidence type="ECO:0000313" key="7">
    <source>
        <dbReference type="Proteomes" id="UP000219573"/>
    </source>
</evidence>
<evidence type="ECO:0000256" key="1">
    <source>
        <dbReference type="ARBA" id="ARBA00018672"/>
    </source>
</evidence>
<dbReference type="SMART" id="SM00448">
    <property type="entry name" value="REC"/>
    <property type="match status" value="1"/>
</dbReference>
<name>A0A285HEY1_9FIRM</name>
<protein>
    <recommendedName>
        <fullName evidence="1">Stage 0 sporulation protein A homolog</fullName>
    </recommendedName>
</protein>
<keyword evidence="3" id="KW-0597">Phosphoprotein</keyword>
<dbReference type="Pfam" id="PF01584">
    <property type="entry name" value="CheW"/>
    <property type="match status" value="1"/>
</dbReference>
<evidence type="ECO:0000256" key="3">
    <source>
        <dbReference type="PROSITE-ProRule" id="PRU00169"/>
    </source>
</evidence>
<evidence type="ECO:0000313" key="6">
    <source>
        <dbReference type="EMBL" id="SNY33396.1"/>
    </source>
</evidence>
<dbReference type="GO" id="GO:0000160">
    <property type="term" value="P:phosphorelay signal transduction system"/>
    <property type="evidence" value="ECO:0007669"/>
    <property type="project" value="InterPro"/>
</dbReference>
<dbReference type="PANTHER" id="PTHR47233">
    <property type="entry name" value="CHEMOTAXIS PROTEIN CHEV"/>
    <property type="match status" value="1"/>
</dbReference>
<dbReference type="PROSITE" id="PS50110">
    <property type="entry name" value="RESPONSE_REGULATORY"/>
    <property type="match status" value="1"/>
</dbReference>
<dbReference type="SUPFAM" id="SSF50341">
    <property type="entry name" value="CheW-like"/>
    <property type="match status" value="1"/>
</dbReference>
<comment type="function">
    <text evidence="2">May play the central regulatory role in sporulation. It may be an element of the effector pathway responsible for the activation of sporulation genes in response to nutritional stress. Spo0A may act in concert with spo0H (a sigma factor) to control the expression of some genes that are critical to the sporulation process.</text>
</comment>
<feature type="modified residue" description="4-aspartylphosphate" evidence="3">
    <location>
        <position position="236"/>
    </location>
</feature>
<dbReference type="SMART" id="SM00260">
    <property type="entry name" value="CheW"/>
    <property type="match status" value="1"/>
</dbReference>
<dbReference type="GO" id="GO:0006935">
    <property type="term" value="P:chemotaxis"/>
    <property type="evidence" value="ECO:0007669"/>
    <property type="project" value="InterPro"/>
</dbReference>
<dbReference type="OrthoDB" id="9806105at2"/>
<reference evidence="7" key="1">
    <citation type="submission" date="2017-09" db="EMBL/GenBank/DDBJ databases">
        <authorList>
            <person name="Varghese N."/>
            <person name="Submissions S."/>
        </authorList>
    </citation>
    <scope>NUCLEOTIDE SEQUENCE [LARGE SCALE GENOMIC DNA]</scope>
    <source>
        <strain evidence="7">MSL47</strain>
    </source>
</reference>
<dbReference type="RefSeq" id="WP_097018312.1">
    <property type="nucleotide sequence ID" value="NZ_OBDZ01000017.1"/>
</dbReference>
<accession>A0A285HEY1</accession>
<evidence type="ECO:0000259" key="4">
    <source>
        <dbReference type="PROSITE" id="PS50110"/>
    </source>
</evidence>
<dbReference type="SUPFAM" id="SSF52172">
    <property type="entry name" value="CheY-like"/>
    <property type="match status" value="1"/>
</dbReference>
<keyword evidence="7" id="KW-1185">Reference proteome</keyword>
<dbReference type="PANTHER" id="PTHR47233:SF3">
    <property type="entry name" value="CHEMOTAXIS PROTEIN CHEV"/>
    <property type="match status" value="1"/>
</dbReference>
<dbReference type="InterPro" id="IPR024181">
    <property type="entry name" value="Chemotax_regulator_CheV"/>
</dbReference>
<proteinExistence type="predicted"/>
<gene>
    <name evidence="6" type="ORF">SAMN06265827_11711</name>
</gene>
<dbReference type="Pfam" id="PF00072">
    <property type="entry name" value="Response_reg"/>
    <property type="match status" value="1"/>
</dbReference>
<evidence type="ECO:0000256" key="2">
    <source>
        <dbReference type="ARBA" id="ARBA00024867"/>
    </source>
</evidence>
<organism evidence="6 7">
    <name type="scientific">Orenia metallireducens</name>
    <dbReference type="NCBI Taxonomy" id="1413210"/>
    <lineage>
        <taxon>Bacteria</taxon>
        <taxon>Bacillati</taxon>
        <taxon>Bacillota</taxon>
        <taxon>Clostridia</taxon>
        <taxon>Halanaerobiales</taxon>
        <taxon>Halobacteroidaceae</taxon>
        <taxon>Orenia</taxon>
    </lineage>
</organism>
<dbReference type="InterPro" id="IPR011006">
    <property type="entry name" value="CheY-like_superfamily"/>
</dbReference>
<dbReference type="Gene3D" id="3.40.50.2300">
    <property type="match status" value="1"/>
</dbReference>
<dbReference type="AlphaFoldDB" id="A0A285HEY1"/>
<dbReference type="InterPro" id="IPR002545">
    <property type="entry name" value="CheW-lke_dom"/>
</dbReference>
<dbReference type="Proteomes" id="UP000219573">
    <property type="component" value="Unassembled WGS sequence"/>
</dbReference>
<sequence>MKNNNILLESGTGELEVLKFKVKGVFYAINVIKVKEILKTNLESIQPLPSQPKAVRGITNIRGEVITLIDLREYLNQEIPYNANESELLVILTEFNNIKLLFAVDQVIGISRLKWSDIQKPNNLMGNLVNGIIKSDNQLVNFLDFESILTNIQPSMVMNTNNYKINSTLKEQRENITLAIADDSPTIREILKKTLYEAGYEDLKIFNDGQQLLDYLYELKDKGAIVSNYIQGIITDIEMPEMDGHTLVKHIKNDKTLREIPTLIFSSLITGDLRHKGDAVGVDEQISKPEIEKLINILDDLIL</sequence>
<evidence type="ECO:0000259" key="5">
    <source>
        <dbReference type="PROSITE" id="PS50851"/>
    </source>
</evidence>
<dbReference type="EMBL" id="OBDZ01000017">
    <property type="protein sequence ID" value="SNY33396.1"/>
    <property type="molecule type" value="Genomic_DNA"/>
</dbReference>
<dbReference type="Gene3D" id="2.30.30.40">
    <property type="entry name" value="SH3 Domains"/>
    <property type="match status" value="1"/>
</dbReference>